<proteinExistence type="predicted"/>
<sequence>MELRHSAWLLEPPTGVTLGMTVEELLAPGKRPKSKPTPPRPQEPQIIFGKNFRALHRMEFEDGSKCSMNEWKNALPVVKEFFVMLSKEAKKRHAIKYPNYKYKPRRKVNGSKRRRNQRSPSVSPPETPQYSPAGQSIESSPASNITPEEFGTQDDDGFSYFDYELYMRMMTVASCYPTVEFFKQ</sequence>
<dbReference type="InterPro" id="IPR036910">
    <property type="entry name" value="HMG_box_dom_sf"/>
</dbReference>
<accession>A0A9N9AID6</accession>
<dbReference type="Gene3D" id="1.10.30.10">
    <property type="entry name" value="High mobility group box domain"/>
    <property type="match status" value="1"/>
</dbReference>
<dbReference type="EMBL" id="CAJVPI010000399">
    <property type="protein sequence ID" value="CAG8530067.1"/>
    <property type="molecule type" value="Genomic_DNA"/>
</dbReference>
<evidence type="ECO:0000256" key="1">
    <source>
        <dbReference type="SAM" id="MobiDB-lite"/>
    </source>
</evidence>
<feature type="compositionally biased region" description="Basic residues" evidence="1">
    <location>
        <begin position="105"/>
        <end position="117"/>
    </location>
</feature>
<gene>
    <name evidence="2" type="ORF">PBRASI_LOCUS4064</name>
</gene>
<evidence type="ECO:0000313" key="2">
    <source>
        <dbReference type="EMBL" id="CAG8530067.1"/>
    </source>
</evidence>
<dbReference type="SUPFAM" id="SSF47095">
    <property type="entry name" value="HMG-box"/>
    <property type="match status" value="1"/>
</dbReference>
<evidence type="ECO:0000313" key="3">
    <source>
        <dbReference type="Proteomes" id="UP000789739"/>
    </source>
</evidence>
<dbReference type="OrthoDB" id="6247875at2759"/>
<reference evidence="2" key="1">
    <citation type="submission" date="2021-06" db="EMBL/GenBank/DDBJ databases">
        <authorList>
            <person name="Kallberg Y."/>
            <person name="Tangrot J."/>
            <person name="Rosling A."/>
        </authorList>
    </citation>
    <scope>NUCLEOTIDE SEQUENCE</scope>
    <source>
        <strain evidence="2">BR232B</strain>
    </source>
</reference>
<protein>
    <submittedName>
        <fullName evidence="2">11596_t:CDS:1</fullName>
    </submittedName>
</protein>
<dbReference type="Proteomes" id="UP000789739">
    <property type="component" value="Unassembled WGS sequence"/>
</dbReference>
<feature type="region of interest" description="Disordered" evidence="1">
    <location>
        <begin position="105"/>
        <end position="153"/>
    </location>
</feature>
<comment type="caution">
    <text evidence="2">The sequence shown here is derived from an EMBL/GenBank/DDBJ whole genome shotgun (WGS) entry which is preliminary data.</text>
</comment>
<organism evidence="2 3">
    <name type="scientific">Paraglomus brasilianum</name>
    <dbReference type="NCBI Taxonomy" id="144538"/>
    <lineage>
        <taxon>Eukaryota</taxon>
        <taxon>Fungi</taxon>
        <taxon>Fungi incertae sedis</taxon>
        <taxon>Mucoromycota</taxon>
        <taxon>Glomeromycotina</taxon>
        <taxon>Glomeromycetes</taxon>
        <taxon>Paraglomerales</taxon>
        <taxon>Paraglomeraceae</taxon>
        <taxon>Paraglomus</taxon>
    </lineage>
</organism>
<keyword evidence="3" id="KW-1185">Reference proteome</keyword>
<dbReference type="AlphaFoldDB" id="A0A9N9AID6"/>
<name>A0A9N9AID6_9GLOM</name>
<feature type="compositionally biased region" description="Polar residues" evidence="1">
    <location>
        <begin position="128"/>
        <end position="146"/>
    </location>
</feature>